<feature type="transmembrane region" description="Helical" evidence="5">
    <location>
        <begin position="193"/>
        <end position="209"/>
    </location>
</feature>
<evidence type="ECO:0000256" key="2">
    <source>
        <dbReference type="ARBA" id="ARBA00022692"/>
    </source>
</evidence>
<reference evidence="8" key="1">
    <citation type="submission" date="2023-07" db="EMBL/GenBank/DDBJ databases">
        <title>Substrates and metabolic shifts associated with increased methane emissions in unrestored hypersaline salterns.</title>
        <authorList>
            <person name="Bueno De Mesquita C.P."/>
            <person name="Tringe S.G."/>
        </authorList>
    </citation>
    <scope>NUCLEOTIDE SEQUENCE [LARGE SCALE GENOMIC DNA]</scope>
    <source>
        <strain evidence="8">I4</strain>
    </source>
</reference>
<keyword evidence="3 5" id="KW-1133">Transmembrane helix</keyword>
<feature type="transmembrane region" description="Helical" evidence="5">
    <location>
        <begin position="215"/>
        <end position="235"/>
    </location>
</feature>
<dbReference type="Pfam" id="PF04932">
    <property type="entry name" value="Wzy_C"/>
    <property type="match status" value="1"/>
</dbReference>
<evidence type="ECO:0000313" key="8">
    <source>
        <dbReference type="Proteomes" id="UP001255917"/>
    </source>
</evidence>
<feature type="transmembrane region" description="Helical" evidence="5">
    <location>
        <begin position="124"/>
        <end position="143"/>
    </location>
</feature>
<feature type="transmembrane region" description="Helical" evidence="5">
    <location>
        <begin position="384"/>
        <end position="403"/>
    </location>
</feature>
<evidence type="ECO:0000313" key="7">
    <source>
        <dbReference type="EMBL" id="MDT8878300.1"/>
    </source>
</evidence>
<evidence type="ECO:0000256" key="1">
    <source>
        <dbReference type="ARBA" id="ARBA00004141"/>
    </source>
</evidence>
<dbReference type="GO" id="GO:0016874">
    <property type="term" value="F:ligase activity"/>
    <property type="evidence" value="ECO:0007669"/>
    <property type="project" value="UniProtKB-KW"/>
</dbReference>
<feature type="transmembrane region" description="Helical" evidence="5">
    <location>
        <begin position="409"/>
        <end position="429"/>
    </location>
</feature>
<evidence type="ECO:0000256" key="4">
    <source>
        <dbReference type="ARBA" id="ARBA00023136"/>
    </source>
</evidence>
<name>A0ABU3NAS0_9GAMM</name>
<dbReference type="RefSeq" id="WP_315585288.1">
    <property type="nucleotide sequence ID" value="NZ_JAVXUR010000001.1"/>
</dbReference>
<comment type="caution">
    <text evidence="7">The sequence shown here is derived from an EMBL/GenBank/DDBJ whole genome shotgun (WGS) entry which is preliminary data.</text>
</comment>
<keyword evidence="2 5" id="KW-0812">Transmembrane</keyword>
<dbReference type="Proteomes" id="UP001255917">
    <property type="component" value="Unassembled WGS sequence"/>
</dbReference>
<gene>
    <name evidence="7" type="ORF">RSO68_02320</name>
</gene>
<feature type="transmembrane region" description="Helical" evidence="5">
    <location>
        <begin position="97"/>
        <end position="115"/>
    </location>
</feature>
<feature type="transmembrane region" description="Helical" evidence="5">
    <location>
        <begin position="66"/>
        <end position="85"/>
    </location>
</feature>
<keyword evidence="4 5" id="KW-0472">Membrane</keyword>
<dbReference type="InterPro" id="IPR007016">
    <property type="entry name" value="O-antigen_ligase-rel_domated"/>
</dbReference>
<keyword evidence="8" id="KW-1185">Reference proteome</keyword>
<accession>A0ABU3NAS0</accession>
<proteinExistence type="predicted"/>
<protein>
    <submittedName>
        <fullName evidence="7">O-antigen ligase family protein</fullName>
    </submittedName>
</protein>
<keyword evidence="7" id="KW-0436">Ligase</keyword>
<evidence type="ECO:0000256" key="5">
    <source>
        <dbReference type="SAM" id="Phobius"/>
    </source>
</evidence>
<feature type="transmembrane region" description="Helical" evidence="5">
    <location>
        <begin position="29"/>
        <end position="54"/>
    </location>
</feature>
<comment type="subcellular location">
    <subcellularLocation>
        <location evidence="1">Membrane</location>
        <topology evidence="1">Multi-pass membrane protein</topology>
    </subcellularLocation>
</comment>
<feature type="domain" description="O-antigen ligase-related" evidence="6">
    <location>
        <begin position="200"/>
        <end position="364"/>
    </location>
</feature>
<sequence length="440" mass="49783">MESGRQVFWNGWRAKNHALGWVALSVYAFSWLISFDLSRAAESVFILCFVIAWCSEPDPAIKWNRVFLLLLAFVLLQVWVHFFAVDRFPAFSDLQLKAARHMTKLFLCIAVAWWLRGVVKAAKYLLLVFLAGIVVSLLMNSSVEEWMAGLSGSRVDFGYTNAQHTAFFLGLLLIVGVGWLYRCLCCERSKVEWGAAFTLTLLGLVGVVVTQTRAVLLALTLILLGLLVVKLVNLLRQGALSWFRPRLLLPLFVLVGAFVLIVNSIVPTIENRLSDENEVNVVQSILDGKLDDVPYSSIGNRVHSWVYGWERVQERPLTGWGARSRTPLMDEGPFPEWVKRVYGHFHNSYLEILLAYGFLGMLILGLLTSMILKGTLVLFDRVQRYWGVGLLTTWVFFFIINLFESYLIFNSGMYFFIIVGGVGVSFYLFDGSEMSRGAAR</sequence>
<organism evidence="7 8">
    <name type="scientific">Halomonas saccharevitans</name>
    <dbReference type="NCBI Taxonomy" id="416872"/>
    <lineage>
        <taxon>Bacteria</taxon>
        <taxon>Pseudomonadati</taxon>
        <taxon>Pseudomonadota</taxon>
        <taxon>Gammaproteobacteria</taxon>
        <taxon>Oceanospirillales</taxon>
        <taxon>Halomonadaceae</taxon>
        <taxon>Halomonas</taxon>
    </lineage>
</organism>
<feature type="transmembrane region" description="Helical" evidence="5">
    <location>
        <begin position="247"/>
        <end position="266"/>
    </location>
</feature>
<dbReference type="PANTHER" id="PTHR37422:SF13">
    <property type="entry name" value="LIPOPOLYSACCHARIDE BIOSYNTHESIS PROTEIN PA4999-RELATED"/>
    <property type="match status" value="1"/>
</dbReference>
<evidence type="ECO:0000256" key="3">
    <source>
        <dbReference type="ARBA" id="ARBA00022989"/>
    </source>
</evidence>
<dbReference type="InterPro" id="IPR051533">
    <property type="entry name" value="WaaL-like"/>
</dbReference>
<evidence type="ECO:0000259" key="6">
    <source>
        <dbReference type="Pfam" id="PF04932"/>
    </source>
</evidence>
<dbReference type="PANTHER" id="PTHR37422">
    <property type="entry name" value="TEICHURONIC ACID BIOSYNTHESIS PROTEIN TUAE"/>
    <property type="match status" value="1"/>
</dbReference>
<dbReference type="EMBL" id="JAVXUR010000001">
    <property type="protein sequence ID" value="MDT8878300.1"/>
    <property type="molecule type" value="Genomic_DNA"/>
</dbReference>
<feature type="transmembrane region" description="Helical" evidence="5">
    <location>
        <begin position="352"/>
        <end position="372"/>
    </location>
</feature>
<feature type="transmembrane region" description="Helical" evidence="5">
    <location>
        <begin position="163"/>
        <end position="181"/>
    </location>
</feature>